<gene>
    <name evidence="7 12" type="primary">pyrF</name>
    <name evidence="12" type="ORF">H3309_15440</name>
</gene>
<keyword evidence="13" id="KW-1185">Reference proteome</keyword>
<dbReference type="InterPro" id="IPR011060">
    <property type="entry name" value="RibuloseP-bd_barrel"/>
</dbReference>
<dbReference type="GO" id="GO:0005829">
    <property type="term" value="C:cytosol"/>
    <property type="evidence" value="ECO:0007669"/>
    <property type="project" value="TreeGrafter"/>
</dbReference>
<dbReference type="AlphaFoldDB" id="A0A7G5IH34"/>
<reference evidence="12 13" key="1">
    <citation type="submission" date="2020-07" db="EMBL/GenBank/DDBJ databases">
        <title>Complete genome sequence for Sandaracinobacter sp. M6.</title>
        <authorList>
            <person name="Tang Y."/>
            <person name="Liu Q."/>
            <person name="Guo Z."/>
            <person name="Lei P."/>
            <person name="Huang B."/>
        </authorList>
    </citation>
    <scope>NUCLEOTIDE SEQUENCE [LARGE SCALE GENOMIC DNA]</scope>
    <source>
        <strain evidence="12 13">M6</strain>
    </source>
</reference>
<dbReference type="GO" id="GO:0004590">
    <property type="term" value="F:orotidine-5'-phosphate decarboxylase activity"/>
    <property type="evidence" value="ECO:0007669"/>
    <property type="project" value="UniProtKB-UniRule"/>
</dbReference>
<comment type="subunit">
    <text evidence="7">Homodimer.</text>
</comment>
<evidence type="ECO:0000256" key="7">
    <source>
        <dbReference type="HAMAP-Rule" id="MF_01200"/>
    </source>
</evidence>
<feature type="active site" description="For OMPdecase activity" evidence="8">
    <location>
        <position position="63"/>
    </location>
</feature>
<dbReference type="NCBIfam" id="TIGR01740">
    <property type="entry name" value="pyrF"/>
    <property type="match status" value="1"/>
</dbReference>
<comment type="function">
    <text evidence="1 7">Catalyzes the decarboxylation of orotidine 5'-monophosphate (OMP) to uridine 5'-monophosphate (UMP).</text>
</comment>
<dbReference type="PANTHER" id="PTHR32119">
    <property type="entry name" value="OROTIDINE 5'-PHOSPHATE DECARBOXYLASE"/>
    <property type="match status" value="1"/>
</dbReference>
<feature type="binding site" evidence="7 9">
    <location>
        <position position="203"/>
    </location>
    <ligand>
        <name>substrate</name>
    </ligand>
</feature>
<evidence type="ECO:0000256" key="8">
    <source>
        <dbReference type="PIRSR" id="PIRSR614732-1"/>
    </source>
</evidence>
<evidence type="ECO:0000256" key="2">
    <source>
        <dbReference type="ARBA" id="ARBA00004861"/>
    </source>
</evidence>
<sequence length="227" mass="22509">MNPIHVALDTPDVDRAEALGRMVRGHVGGLKLGLEFFMAHGAAGVRRIAALGLPIFLDVKLHDIPNTVAGALRALAPLELGLVNVHAGGGAAMLAAARAACPATTKLIAVTVLTSLDDDDLGAMGVGDGAAAQVTRLAALARAEGLDGVVCSPHEVAGLKAGWADGAFVVPGVRPAGADVGDQKRVMTPRAALEAGASVLVIGRPITGAVDPAAAAAAIAESLGLGL</sequence>
<dbReference type="HAMAP" id="MF_01200_B">
    <property type="entry name" value="OMPdecase_type1_B"/>
    <property type="match status" value="1"/>
</dbReference>
<dbReference type="KEGG" id="sand:H3309_15440"/>
<accession>A0A7G5IH34</accession>
<evidence type="ECO:0000313" key="12">
    <source>
        <dbReference type="EMBL" id="QMW22676.1"/>
    </source>
</evidence>
<dbReference type="EMBL" id="CP059851">
    <property type="protein sequence ID" value="QMW22676.1"/>
    <property type="molecule type" value="Genomic_DNA"/>
</dbReference>
<feature type="binding site" evidence="7 9">
    <location>
        <position position="204"/>
    </location>
    <ligand>
        <name>substrate</name>
    </ligand>
</feature>
<dbReference type="InterPro" id="IPR018089">
    <property type="entry name" value="OMPdecase_AS"/>
</dbReference>
<comment type="similarity">
    <text evidence="7">Belongs to the OMP decarboxylase family. Type 1 subfamily.</text>
</comment>
<evidence type="ECO:0000256" key="3">
    <source>
        <dbReference type="ARBA" id="ARBA00022793"/>
    </source>
</evidence>
<comment type="pathway">
    <text evidence="2 7 10">Pyrimidine metabolism; UMP biosynthesis via de novo pathway; UMP from orotate: step 2/2.</text>
</comment>
<feature type="binding site" evidence="7 9">
    <location>
        <position position="9"/>
    </location>
    <ligand>
        <name>substrate</name>
    </ligand>
</feature>
<dbReference type="InterPro" id="IPR001754">
    <property type="entry name" value="OMPdeCOase_dom"/>
</dbReference>
<evidence type="ECO:0000256" key="10">
    <source>
        <dbReference type="RuleBase" id="RU000512"/>
    </source>
</evidence>
<dbReference type="InterPro" id="IPR013785">
    <property type="entry name" value="Aldolase_TIM"/>
</dbReference>
<dbReference type="InterPro" id="IPR047596">
    <property type="entry name" value="OMPdecase_bac"/>
</dbReference>
<feature type="active site" description="For OMPdecase activity" evidence="8">
    <location>
        <position position="58"/>
    </location>
</feature>
<feature type="binding site" evidence="7 9">
    <location>
        <position position="183"/>
    </location>
    <ligand>
        <name>substrate</name>
    </ligand>
</feature>
<evidence type="ECO:0000259" key="11">
    <source>
        <dbReference type="SMART" id="SM00934"/>
    </source>
</evidence>
<organism evidence="12 13">
    <name type="scientific">Sandaracinobacteroides saxicola</name>
    <dbReference type="NCBI Taxonomy" id="2759707"/>
    <lineage>
        <taxon>Bacteria</taxon>
        <taxon>Pseudomonadati</taxon>
        <taxon>Pseudomonadota</taxon>
        <taxon>Alphaproteobacteria</taxon>
        <taxon>Sphingomonadales</taxon>
        <taxon>Sphingosinicellaceae</taxon>
        <taxon>Sandaracinobacteroides</taxon>
    </lineage>
</organism>
<keyword evidence="5 7" id="KW-0456">Lyase</keyword>
<dbReference type="InterPro" id="IPR014732">
    <property type="entry name" value="OMPdecase"/>
</dbReference>
<dbReference type="PANTHER" id="PTHR32119:SF2">
    <property type="entry name" value="OROTIDINE 5'-PHOSPHATE DECARBOXYLASE"/>
    <property type="match status" value="1"/>
</dbReference>
<proteinExistence type="inferred from homology"/>
<dbReference type="SUPFAM" id="SSF51366">
    <property type="entry name" value="Ribulose-phoshate binding barrel"/>
    <property type="match status" value="1"/>
</dbReference>
<evidence type="ECO:0000256" key="4">
    <source>
        <dbReference type="ARBA" id="ARBA00022975"/>
    </source>
</evidence>
<feature type="binding site" evidence="7 9">
    <location>
        <position position="174"/>
    </location>
    <ligand>
        <name>substrate</name>
    </ligand>
</feature>
<evidence type="ECO:0000256" key="5">
    <source>
        <dbReference type="ARBA" id="ARBA00023239"/>
    </source>
</evidence>
<dbReference type="CDD" id="cd04725">
    <property type="entry name" value="OMP_decarboxylase_like"/>
    <property type="match status" value="1"/>
</dbReference>
<evidence type="ECO:0000256" key="9">
    <source>
        <dbReference type="PIRSR" id="PIRSR614732-2"/>
    </source>
</evidence>
<dbReference type="GO" id="GO:0044205">
    <property type="term" value="P:'de novo' UMP biosynthetic process"/>
    <property type="evidence" value="ECO:0007669"/>
    <property type="project" value="UniProtKB-UniRule"/>
</dbReference>
<feature type="active site" description="Proton donor" evidence="7">
    <location>
        <position position="60"/>
    </location>
</feature>
<protein>
    <recommendedName>
        <fullName evidence="7">Orotidine 5'-phosphate decarboxylase</fullName>
        <ecNumber evidence="7">4.1.1.23</ecNumber>
    </recommendedName>
    <alternativeName>
        <fullName evidence="7">OMP decarboxylase</fullName>
        <shortName evidence="7">OMPDCase</shortName>
        <shortName evidence="7">OMPdecase</shortName>
    </alternativeName>
</protein>
<comment type="catalytic activity">
    <reaction evidence="6 7 10">
        <text>orotidine 5'-phosphate + H(+) = UMP + CO2</text>
        <dbReference type="Rhea" id="RHEA:11596"/>
        <dbReference type="ChEBI" id="CHEBI:15378"/>
        <dbReference type="ChEBI" id="CHEBI:16526"/>
        <dbReference type="ChEBI" id="CHEBI:57538"/>
        <dbReference type="ChEBI" id="CHEBI:57865"/>
        <dbReference type="EC" id="4.1.1.23"/>
    </reaction>
</comment>
<dbReference type="NCBIfam" id="NF001273">
    <property type="entry name" value="PRK00230.1"/>
    <property type="match status" value="1"/>
</dbReference>
<dbReference type="UniPathway" id="UPA00070">
    <property type="reaction ID" value="UER00120"/>
</dbReference>
<dbReference type="EC" id="4.1.1.23" evidence="7"/>
<dbReference type="RefSeq" id="WP_182295782.1">
    <property type="nucleotide sequence ID" value="NZ_CP059851.1"/>
</dbReference>
<evidence type="ECO:0000256" key="1">
    <source>
        <dbReference type="ARBA" id="ARBA00002356"/>
    </source>
</evidence>
<dbReference type="Proteomes" id="UP000515292">
    <property type="component" value="Chromosome"/>
</dbReference>
<dbReference type="Gene3D" id="3.20.20.70">
    <property type="entry name" value="Aldolase class I"/>
    <property type="match status" value="1"/>
</dbReference>
<feature type="binding site" evidence="7 9">
    <location>
        <position position="114"/>
    </location>
    <ligand>
        <name>substrate</name>
    </ligand>
</feature>
<dbReference type="GO" id="GO:0006207">
    <property type="term" value="P:'de novo' pyrimidine nucleobase biosynthetic process"/>
    <property type="evidence" value="ECO:0007669"/>
    <property type="project" value="InterPro"/>
</dbReference>
<keyword evidence="4 7" id="KW-0665">Pyrimidine biosynthesis</keyword>
<dbReference type="PROSITE" id="PS00156">
    <property type="entry name" value="OMPDECASE"/>
    <property type="match status" value="1"/>
</dbReference>
<evidence type="ECO:0000313" key="13">
    <source>
        <dbReference type="Proteomes" id="UP000515292"/>
    </source>
</evidence>
<feature type="active site" description="For OMPdecase activity" evidence="8">
    <location>
        <position position="60"/>
    </location>
</feature>
<dbReference type="Pfam" id="PF00215">
    <property type="entry name" value="OMPdecase"/>
    <property type="match status" value="1"/>
</dbReference>
<evidence type="ECO:0000256" key="6">
    <source>
        <dbReference type="ARBA" id="ARBA00049157"/>
    </source>
</evidence>
<feature type="binding site" evidence="7">
    <location>
        <begin position="58"/>
        <end position="67"/>
    </location>
    <ligand>
        <name>substrate</name>
    </ligand>
</feature>
<dbReference type="SMART" id="SM00934">
    <property type="entry name" value="OMPdecase"/>
    <property type="match status" value="1"/>
</dbReference>
<name>A0A7G5IH34_9SPHN</name>
<feature type="binding site" evidence="7 9">
    <location>
        <position position="31"/>
    </location>
    <ligand>
        <name>substrate</name>
    </ligand>
</feature>
<keyword evidence="3 7" id="KW-0210">Decarboxylase</keyword>
<feature type="domain" description="Orotidine 5'-phosphate decarboxylase" evidence="11">
    <location>
        <begin position="3"/>
        <end position="219"/>
    </location>
</feature>